<dbReference type="InterPro" id="IPR043020">
    <property type="entry name" value="GCM_large"/>
</dbReference>
<feature type="compositionally biased region" description="Basic and acidic residues" evidence="6">
    <location>
        <begin position="277"/>
        <end position="286"/>
    </location>
</feature>
<evidence type="ECO:0000259" key="7">
    <source>
        <dbReference type="PROSITE" id="PS50807"/>
    </source>
</evidence>
<evidence type="ECO:0000256" key="5">
    <source>
        <dbReference type="ARBA" id="ARBA00023242"/>
    </source>
</evidence>
<dbReference type="Pfam" id="PF03615">
    <property type="entry name" value="GCM"/>
    <property type="match status" value="1"/>
</dbReference>
<accession>A0A9W9YID3</accession>
<keyword evidence="5" id="KW-0539">Nucleus</keyword>
<dbReference type="PANTHER" id="PTHR12414">
    <property type="entry name" value="GLIAL CELLS MISSING RELATED/GLIDE"/>
    <property type="match status" value="1"/>
</dbReference>
<proteinExistence type="predicted"/>
<evidence type="ECO:0000313" key="9">
    <source>
        <dbReference type="Proteomes" id="UP001163046"/>
    </source>
</evidence>
<dbReference type="InterPro" id="IPR043021">
    <property type="entry name" value="GCM_small"/>
</dbReference>
<dbReference type="InterPro" id="IPR036115">
    <property type="entry name" value="GCM_dom_sf"/>
</dbReference>
<dbReference type="Gene3D" id="3.30.70.3530">
    <property type="entry name" value="GCM motif"/>
    <property type="match status" value="1"/>
</dbReference>
<evidence type="ECO:0000313" key="8">
    <source>
        <dbReference type="EMBL" id="KAJ7351687.1"/>
    </source>
</evidence>
<dbReference type="EMBL" id="MU827359">
    <property type="protein sequence ID" value="KAJ7351687.1"/>
    <property type="molecule type" value="Genomic_DNA"/>
</dbReference>
<dbReference type="PANTHER" id="PTHR12414:SF8">
    <property type="entry name" value="TRANSCRIPTION FACTOR GLIAL CELLS MISSING-RELATED"/>
    <property type="match status" value="1"/>
</dbReference>
<sequence>MSFEPTRIAEEDAKRLGTHTVRVEDGEILAKFNRALASIVTTEGFATQMGGINGNLCHVPQKKLKLSSTLWYPETGLHYPVPGLAYHYILGPERAVHNRERSFHDPEAEAGILQAIKEYDEFEEWIDGSTKLRYSPYSREAQAHISGWAMKYTNNHNKFVLKKTCVGVLLCSDDCTLPNGLKIVVRPAISDKVRERQMGQNCPNATCTGTLAHRKCTGNNGYPVTHFWVHQEDGIYFESKGTHDHFRPQARRATPDRNSNSKLSSAKLNNEQAENTPDDKTEKDESPSTSPEGKKYKSRKRQHAETENSFAKETEIAHFSSSLSSGLLRGYSVAEEDQYICVTVPESDALFHRALSYDQTNITTYGKLYLLCKTFQDVVPGFNLLETRMISRNVMGWPVVMATLYRQGTKEGQIHHMKTLARLCSTPEEDFFSPRWQMVIHDFPADQSQMVTEAIVNMIINSQVQTLLKVFQYKSVSSLYKMLREKITSSLQSYDMHFELCKREIITRLQDPLLTMKFRDMTQRLTGDKCTTQEYVSTDCMLSGGIFGSVIREFWNFWGSNIVAPKVFSVAGELVGRREKTEQWQKRQTGLDFPSDPTKITLQRMSEVVVTWCHYQSDHWPKSVVQESMASFTHLRPEEKRLRFNIERPGSAFHRPVSYPAMPMPRFHWR</sequence>
<dbReference type="GO" id="GO:0001228">
    <property type="term" value="F:DNA-binding transcription activator activity, RNA polymerase II-specific"/>
    <property type="evidence" value="ECO:0007669"/>
    <property type="project" value="InterPro"/>
</dbReference>
<evidence type="ECO:0000256" key="2">
    <source>
        <dbReference type="ARBA" id="ARBA00023015"/>
    </source>
</evidence>
<keyword evidence="9" id="KW-1185">Reference proteome</keyword>
<reference evidence="8" key="1">
    <citation type="submission" date="2023-01" db="EMBL/GenBank/DDBJ databases">
        <title>Genome assembly of the deep-sea coral Lophelia pertusa.</title>
        <authorList>
            <person name="Herrera S."/>
            <person name="Cordes E."/>
        </authorList>
    </citation>
    <scope>NUCLEOTIDE SEQUENCE</scope>
    <source>
        <strain evidence="8">USNM1676648</strain>
        <tissue evidence="8">Polyp</tissue>
    </source>
</reference>
<evidence type="ECO:0000256" key="6">
    <source>
        <dbReference type="SAM" id="MobiDB-lite"/>
    </source>
</evidence>
<dbReference type="InterPro" id="IPR003902">
    <property type="entry name" value="Tscrpt_reg_GCM"/>
</dbReference>
<keyword evidence="2" id="KW-0805">Transcription regulation</keyword>
<dbReference type="AlphaFoldDB" id="A0A9W9YID3"/>
<dbReference type="InterPro" id="IPR039791">
    <property type="entry name" value="GCM"/>
</dbReference>
<keyword evidence="1" id="KW-0217">Developmental protein</keyword>
<name>A0A9W9YID3_9CNID</name>
<feature type="compositionally biased region" description="Low complexity" evidence="6">
    <location>
        <begin position="258"/>
        <end position="270"/>
    </location>
</feature>
<protein>
    <recommendedName>
        <fullName evidence="7">GCM domain-containing protein</fullName>
    </recommendedName>
</protein>
<dbReference type="PROSITE" id="PS50807">
    <property type="entry name" value="GCM"/>
    <property type="match status" value="1"/>
</dbReference>
<dbReference type="GO" id="GO:0005634">
    <property type="term" value="C:nucleus"/>
    <property type="evidence" value="ECO:0007669"/>
    <property type="project" value="TreeGrafter"/>
</dbReference>
<dbReference type="SUPFAM" id="SSF90073">
    <property type="entry name" value="GCM domain"/>
    <property type="match status" value="1"/>
</dbReference>
<organism evidence="8 9">
    <name type="scientific">Desmophyllum pertusum</name>
    <dbReference type="NCBI Taxonomy" id="174260"/>
    <lineage>
        <taxon>Eukaryota</taxon>
        <taxon>Metazoa</taxon>
        <taxon>Cnidaria</taxon>
        <taxon>Anthozoa</taxon>
        <taxon>Hexacorallia</taxon>
        <taxon>Scleractinia</taxon>
        <taxon>Caryophylliina</taxon>
        <taxon>Caryophylliidae</taxon>
        <taxon>Desmophyllum</taxon>
    </lineage>
</organism>
<gene>
    <name evidence="8" type="ORF">OS493_036102</name>
</gene>
<dbReference type="OrthoDB" id="6241117at2759"/>
<comment type="caution">
    <text evidence="8">The sequence shown here is derived from an EMBL/GenBank/DDBJ whole genome shotgun (WGS) entry which is preliminary data.</text>
</comment>
<dbReference type="Gene3D" id="2.20.25.670">
    <property type="entry name" value="GCM domain, large subdomain"/>
    <property type="match status" value="1"/>
</dbReference>
<keyword evidence="3" id="KW-0238">DNA-binding</keyword>
<dbReference type="Proteomes" id="UP001163046">
    <property type="component" value="Unassembled WGS sequence"/>
</dbReference>
<feature type="domain" description="GCM" evidence="7">
    <location>
        <begin position="103"/>
        <end position="261"/>
    </location>
</feature>
<evidence type="ECO:0000256" key="4">
    <source>
        <dbReference type="ARBA" id="ARBA00023163"/>
    </source>
</evidence>
<dbReference type="GO" id="GO:0000978">
    <property type="term" value="F:RNA polymerase II cis-regulatory region sequence-specific DNA binding"/>
    <property type="evidence" value="ECO:0007669"/>
    <property type="project" value="TreeGrafter"/>
</dbReference>
<evidence type="ECO:0000256" key="3">
    <source>
        <dbReference type="ARBA" id="ARBA00023125"/>
    </source>
</evidence>
<evidence type="ECO:0000256" key="1">
    <source>
        <dbReference type="ARBA" id="ARBA00022473"/>
    </source>
</evidence>
<feature type="region of interest" description="Disordered" evidence="6">
    <location>
        <begin position="245"/>
        <end position="310"/>
    </location>
</feature>
<dbReference type="GO" id="GO:0042063">
    <property type="term" value="P:gliogenesis"/>
    <property type="evidence" value="ECO:0007669"/>
    <property type="project" value="TreeGrafter"/>
</dbReference>
<keyword evidence="4" id="KW-0804">Transcription</keyword>